<dbReference type="InterPro" id="IPR056067">
    <property type="entry name" value="DUF7650"/>
</dbReference>
<feature type="domain" description="SANT" evidence="6">
    <location>
        <begin position="131"/>
        <end position="177"/>
    </location>
</feature>
<dbReference type="PANTHER" id="PTHR13859">
    <property type="entry name" value="ATROPHIN-RELATED"/>
    <property type="match status" value="1"/>
</dbReference>
<dbReference type="PROSITE" id="PS51293">
    <property type="entry name" value="SANT"/>
    <property type="match status" value="1"/>
</dbReference>
<comment type="subcellular location">
    <subcellularLocation>
        <location evidence="1">Nucleus</location>
    </subcellularLocation>
</comment>
<feature type="region of interest" description="Disordered" evidence="5">
    <location>
        <begin position="98"/>
        <end position="126"/>
    </location>
</feature>
<dbReference type="GO" id="GO:0003714">
    <property type="term" value="F:transcription corepressor activity"/>
    <property type="evidence" value="ECO:0007669"/>
    <property type="project" value="TreeGrafter"/>
</dbReference>
<dbReference type="GO" id="GO:0005634">
    <property type="term" value="C:nucleus"/>
    <property type="evidence" value="ECO:0007669"/>
    <property type="project" value="UniProtKB-SubCell"/>
</dbReference>
<dbReference type="GeneID" id="116193089"/>
<dbReference type="Proteomes" id="UP000515151">
    <property type="component" value="Chromosome 1"/>
</dbReference>
<reference evidence="8" key="1">
    <citation type="journal article" date="2017" name="Plant J.">
        <title>The pomegranate (Punica granatum L.) genome and the genomics of punicalagin biosynthesis.</title>
        <authorList>
            <person name="Qin G."/>
            <person name="Xu C."/>
            <person name="Ming R."/>
            <person name="Tang H."/>
            <person name="Guyot R."/>
            <person name="Kramer E.M."/>
            <person name="Hu Y."/>
            <person name="Yi X."/>
            <person name="Qi Y."/>
            <person name="Xu X."/>
            <person name="Gao Z."/>
            <person name="Pan H."/>
            <person name="Jian J."/>
            <person name="Tian Y."/>
            <person name="Yue Z."/>
            <person name="Xu Y."/>
        </authorList>
    </citation>
    <scope>NUCLEOTIDE SEQUENCE [LARGE SCALE GENOMIC DNA]</scope>
    <source>
        <strain evidence="8">cv. Dabenzi</strain>
    </source>
</reference>
<evidence type="ECO:0000313" key="7">
    <source>
        <dbReference type="EMBL" id="OWM71255.1"/>
    </source>
</evidence>
<feature type="region of interest" description="Disordered" evidence="5">
    <location>
        <begin position="1"/>
        <end position="30"/>
    </location>
</feature>
<dbReference type="InterPro" id="IPR057712">
    <property type="entry name" value="DUF7952"/>
</dbReference>
<gene>
    <name evidence="10" type="primary">LOC116193089</name>
    <name evidence="7" type="ORF">CDL15_Pgr011382</name>
</gene>
<feature type="region of interest" description="Disordered" evidence="5">
    <location>
        <begin position="389"/>
        <end position="421"/>
    </location>
</feature>
<evidence type="ECO:0000256" key="4">
    <source>
        <dbReference type="ARBA" id="ARBA00023242"/>
    </source>
</evidence>
<feature type="compositionally biased region" description="Basic and acidic residues" evidence="5">
    <location>
        <begin position="98"/>
        <end position="113"/>
    </location>
</feature>
<reference evidence="9" key="3">
    <citation type="journal article" date="2020" name="Plant Biotechnol. J.">
        <title>The pomegranate (Punica granatum L.) draft genome dissects genetic divergence between soft- and hard-seeded cultivars.</title>
        <authorList>
            <person name="Luo X."/>
            <person name="Li H."/>
            <person name="Wu Z."/>
            <person name="Yao W."/>
            <person name="Zhao P."/>
            <person name="Cao D."/>
            <person name="Yu H."/>
            <person name="Li K."/>
            <person name="Poudel K."/>
            <person name="Zhao D."/>
            <person name="Zhang F."/>
            <person name="Xia X."/>
            <person name="Chen L."/>
            <person name="Wang Q."/>
            <person name="Jing D."/>
            <person name="Cao S."/>
        </authorList>
    </citation>
    <scope>NUCLEOTIDE SEQUENCE [LARGE SCALE GENOMIC DNA]</scope>
</reference>
<dbReference type="OrthoDB" id="1634742at2759"/>
<protein>
    <submittedName>
        <fullName evidence="10">Uncharacterized protein LOC116193089</fullName>
    </submittedName>
</protein>
<dbReference type="RefSeq" id="XP_031377701.1">
    <property type="nucleotide sequence ID" value="XM_031521841.1"/>
</dbReference>
<keyword evidence="4" id="KW-0539">Nucleus</keyword>
<feature type="region of interest" description="Disordered" evidence="5">
    <location>
        <begin position="526"/>
        <end position="601"/>
    </location>
</feature>
<evidence type="ECO:0000256" key="2">
    <source>
        <dbReference type="ARBA" id="ARBA00023015"/>
    </source>
</evidence>
<feature type="compositionally biased region" description="Basic and acidic residues" evidence="5">
    <location>
        <begin position="656"/>
        <end position="668"/>
    </location>
</feature>
<evidence type="ECO:0000313" key="9">
    <source>
        <dbReference type="Proteomes" id="UP000515151"/>
    </source>
</evidence>
<reference evidence="7" key="2">
    <citation type="submission" date="2017-06" db="EMBL/GenBank/DDBJ databases">
        <title>The pomegranate genome and the genomics of punicalagin biosynthesis.</title>
        <authorList>
            <person name="Xu C."/>
        </authorList>
    </citation>
    <scope>NUCLEOTIDE SEQUENCE [LARGE SCALE GENOMIC DNA]</scope>
    <source>
        <tissue evidence="7">Fresh leaf</tissue>
    </source>
</reference>
<accession>A0A218WEK3</accession>
<organism evidence="7 8">
    <name type="scientific">Punica granatum</name>
    <name type="common">Pomegranate</name>
    <dbReference type="NCBI Taxonomy" id="22663"/>
    <lineage>
        <taxon>Eukaryota</taxon>
        <taxon>Viridiplantae</taxon>
        <taxon>Streptophyta</taxon>
        <taxon>Embryophyta</taxon>
        <taxon>Tracheophyta</taxon>
        <taxon>Spermatophyta</taxon>
        <taxon>Magnoliopsida</taxon>
        <taxon>eudicotyledons</taxon>
        <taxon>Gunneridae</taxon>
        <taxon>Pentapetalae</taxon>
        <taxon>rosids</taxon>
        <taxon>malvids</taxon>
        <taxon>Myrtales</taxon>
        <taxon>Lythraceae</taxon>
        <taxon>Punica</taxon>
    </lineage>
</organism>
<feature type="region of interest" description="Disordered" evidence="5">
    <location>
        <begin position="635"/>
        <end position="686"/>
    </location>
</feature>
<dbReference type="Pfam" id="PF25826">
    <property type="entry name" value="DUF7952"/>
    <property type="match status" value="1"/>
</dbReference>
<feature type="region of interest" description="Disordered" evidence="5">
    <location>
        <begin position="759"/>
        <end position="802"/>
    </location>
</feature>
<feature type="compositionally biased region" description="Polar residues" evidence="5">
    <location>
        <begin position="780"/>
        <end position="793"/>
    </location>
</feature>
<evidence type="ECO:0000256" key="5">
    <source>
        <dbReference type="SAM" id="MobiDB-lite"/>
    </source>
</evidence>
<evidence type="ECO:0000256" key="3">
    <source>
        <dbReference type="ARBA" id="ARBA00023163"/>
    </source>
</evidence>
<evidence type="ECO:0000313" key="8">
    <source>
        <dbReference type="Proteomes" id="UP000197138"/>
    </source>
</evidence>
<dbReference type="PANTHER" id="PTHR13859:SF11">
    <property type="entry name" value="GRUNGE, ISOFORM J"/>
    <property type="match status" value="1"/>
</dbReference>
<feature type="compositionally biased region" description="Polar residues" evidence="5">
    <location>
        <begin position="677"/>
        <end position="686"/>
    </location>
</feature>
<feature type="compositionally biased region" description="Basic and acidic residues" evidence="5">
    <location>
        <begin position="582"/>
        <end position="594"/>
    </location>
</feature>
<dbReference type="InterPro" id="IPR017884">
    <property type="entry name" value="SANT_dom"/>
</dbReference>
<sequence>MDTIVPSLGRDHSEDTSCEPTLSSESKEEFDVFGEPEVLPRVGEEYQVLLPEPVSRSEYVKRLRSEVMDQEVAIDILSGLPLSVMWVESRPGCHIREPVDSEEKVSSAVEEKGNNSSGSIPVPGSSYEPLSETEEEIFLLGLYIFGRDFVQVKKFVGSKISGEILAYYYGKFYRSERYYRWLECRKKRGRRCACGHKIFMGSRQQELLPRLLPHLSVEGKNKLLEVSKMFSEGKVLLEEYVMTVKDIVGLNNLVEAVGIGKGKQDLTRLTSEKPNRAAHVQPRWSTRKACSALSSEEILNFLRGGARLSKARTNDLFWEAVWPRLLAKGWHSEEPKKGLFSKDYLVFLVPGVKKFSRRKLMKGEHYFDCVRDVMNKVASEPRILDLGESSEINRVEEGNSDREKSPNRDHRTYLKPRTQSHAGKEDVKFTIIDTTVAGGARRLREMRALPAVPNFVLFGSHLMGDERNSIEVETNAQDPSGESKYLGFNMVEADIFNPVQIISFEKKESPTNNKVVNDSLNGLVQSNSQEFNDNEGKPAITCQQKPRKKPDEKNCLAPEARKRRKRKFSSDNQMGSCSPVGKEMKTEREKEETNPHSGIDIIENGNMAFAGENETNRKPRFSMLIDSLNEAFQSDRQGFNDNEGKNATECQPVPRKKPDEKNRLAPEARKRRKMKISSDNQMGSCSTFGKEMKIERVKEETDSCSGTNITENGSTVVVGENETDHKARPSMLFDLNWPPVMPDSVMIEAGNVGMPMEQHNQLSQQDSVPVAANANPHPIPSNSELQPSTNSRRQSGRKRCMSTKAVEALASGLMAMEARQKR</sequence>
<reference evidence="10" key="4">
    <citation type="submission" date="2025-04" db="UniProtKB">
        <authorList>
            <consortium name="RefSeq"/>
        </authorList>
    </citation>
    <scope>IDENTIFICATION</scope>
    <source>
        <tissue evidence="10">Leaf</tissue>
    </source>
</reference>
<dbReference type="Proteomes" id="UP000197138">
    <property type="component" value="Unassembled WGS sequence"/>
</dbReference>
<proteinExistence type="predicted"/>
<evidence type="ECO:0000256" key="1">
    <source>
        <dbReference type="ARBA" id="ARBA00004123"/>
    </source>
</evidence>
<dbReference type="EMBL" id="MTKT01004486">
    <property type="protein sequence ID" value="OWM71255.1"/>
    <property type="molecule type" value="Genomic_DNA"/>
</dbReference>
<keyword evidence="3" id="KW-0804">Transcription</keyword>
<name>A0A218WEK3_PUNGR</name>
<evidence type="ECO:0000313" key="10">
    <source>
        <dbReference type="RefSeq" id="XP_031377701.1"/>
    </source>
</evidence>
<keyword evidence="2" id="KW-0805">Transcription regulation</keyword>
<evidence type="ECO:0000259" key="6">
    <source>
        <dbReference type="PROSITE" id="PS51293"/>
    </source>
</evidence>
<dbReference type="AlphaFoldDB" id="A0A218WEK3"/>
<feature type="compositionally biased region" description="Basic and acidic residues" evidence="5">
    <location>
        <begin position="391"/>
        <end position="412"/>
    </location>
</feature>
<dbReference type="Pfam" id="PF24662">
    <property type="entry name" value="DUF7650"/>
    <property type="match status" value="1"/>
</dbReference>
<keyword evidence="9" id="KW-1185">Reference proteome</keyword>